<evidence type="ECO:0000259" key="5">
    <source>
        <dbReference type="SMART" id="SM00534"/>
    </source>
</evidence>
<dbReference type="GO" id="GO:0005829">
    <property type="term" value="C:cytosol"/>
    <property type="evidence" value="ECO:0007669"/>
    <property type="project" value="TreeGrafter"/>
</dbReference>
<dbReference type="GO" id="GO:0140664">
    <property type="term" value="F:ATP-dependent DNA damage sensor activity"/>
    <property type="evidence" value="ECO:0007669"/>
    <property type="project" value="InterPro"/>
</dbReference>
<evidence type="ECO:0000256" key="3">
    <source>
        <dbReference type="ARBA" id="ARBA00023125"/>
    </source>
</evidence>
<dbReference type="InterPro" id="IPR045076">
    <property type="entry name" value="MutS"/>
</dbReference>
<accession>A0A096CD78</accession>
<evidence type="ECO:0000313" key="6">
    <source>
        <dbReference type="EMBL" id="KGF52867.1"/>
    </source>
</evidence>
<evidence type="ECO:0000256" key="4">
    <source>
        <dbReference type="SAM" id="Phobius"/>
    </source>
</evidence>
<dbReference type="SMART" id="SM00534">
    <property type="entry name" value="MUTSac"/>
    <property type="match status" value="1"/>
</dbReference>
<dbReference type="Gene3D" id="3.40.50.300">
    <property type="entry name" value="P-loop containing nucleotide triphosphate hydrolases"/>
    <property type="match status" value="1"/>
</dbReference>
<dbReference type="Proteomes" id="UP000029614">
    <property type="component" value="Unassembled WGS sequence"/>
</dbReference>
<gene>
    <name evidence="6" type="ORF">HMPREF9302_01635</name>
</gene>
<keyword evidence="4" id="KW-0472">Membrane</keyword>
<keyword evidence="4" id="KW-0812">Transmembrane</keyword>
<dbReference type="PANTHER" id="PTHR11361:SF99">
    <property type="entry name" value="DNA MISMATCH REPAIR PROTEIN"/>
    <property type="match status" value="1"/>
</dbReference>
<feature type="transmembrane region" description="Helical" evidence="4">
    <location>
        <begin position="224"/>
        <end position="244"/>
    </location>
</feature>
<dbReference type="RefSeq" id="WP_036854124.1">
    <property type="nucleotide sequence ID" value="NZ_JRNU01000005.1"/>
</dbReference>
<dbReference type="GO" id="GO:0005524">
    <property type="term" value="F:ATP binding"/>
    <property type="evidence" value="ECO:0007669"/>
    <property type="project" value="UniProtKB-KW"/>
</dbReference>
<dbReference type="GO" id="GO:0006298">
    <property type="term" value="P:mismatch repair"/>
    <property type="evidence" value="ECO:0007669"/>
    <property type="project" value="InterPro"/>
</dbReference>
<reference evidence="6 7" key="1">
    <citation type="submission" date="2014-07" db="EMBL/GenBank/DDBJ databases">
        <authorList>
            <person name="McCorrison J."/>
            <person name="Sanka R."/>
            <person name="Torralba M."/>
            <person name="Gillis M."/>
            <person name="Haft D.H."/>
            <person name="Methe B."/>
            <person name="Sutton G."/>
            <person name="Nelson K.E."/>
        </authorList>
    </citation>
    <scope>NUCLEOTIDE SEQUENCE [LARGE SCALE GENOMIC DNA]</scope>
    <source>
        <strain evidence="6 7">DNF00058</strain>
    </source>
</reference>
<feature type="domain" description="DNA mismatch repair proteins mutS family" evidence="5">
    <location>
        <begin position="428"/>
        <end position="600"/>
    </location>
</feature>
<protein>
    <submittedName>
        <fullName evidence="6">DNA mismatch repair protein MutS</fullName>
    </submittedName>
</protein>
<dbReference type="PANTHER" id="PTHR11361">
    <property type="entry name" value="DNA MISMATCH REPAIR PROTEIN MUTS FAMILY MEMBER"/>
    <property type="match status" value="1"/>
</dbReference>
<feature type="transmembrane region" description="Helical" evidence="4">
    <location>
        <begin position="56"/>
        <end position="74"/>
    </location>
</feature>
<dbReference type="GO" id="GO:0030983">
    <property type="term" value="F:mismatched DNA binding"/>
    <property type="evidence" value="ECO:0007669"/>
    <property type="project" value="InterPro"/>
</dbReference>
<keyword evidence="2" id="KW-0067">ATP-binding</keyword>
<evidence type="ECO:0000313" key="7">
    <source>
        <dbReference type="Proteomes" id="UP000029614"/>
    </source>
</evidence>
<dbReference type="EMBL" id="JRNU01000005">
    <property type="protein sequence ID" value="KGF52867.1"/>
    <property type="molecule type" value="Genomic_DNA"/>
</dbReference>
<dbReference type="SUPFAM" id="SSF52540">
    <property type="entry name" value="P-loop containing nucleoside triphosphate hydrolases"/>
    <property type="match status" value="1"/>
</dbReference>
<organism evidence="6 7">
    <name type="scientific">Prevotella amnii DNF00058</name>
    <dbReference type="NCBI Taxonomy" id="1401066"/>
    <lineage>
        <taxon>Bacteria</taxon>
        <taxon>Pseudomonadati</taxon>
        <taxon>Bacteroidota</taxon>
        <taxon>Bacteroidia</taxon>
        <taxon>Bacteroidales</taxon>
        <taxon>Prevotellaceae</taxon>
        <taxon>Prevotella</taxon>
    </lineage>
</organism>
<evidence type="ECO:0000256" key="2">
    <source>
        <dbReference type="ARBA" id="ARBA00022840"/>
    </source>
</evidence>
<proteinExistence type="predicted"/>
<dbReference type="InterPro" id="IPR000432">
    <property type="entry name" value="DNA_mismatch_repair_MutS_C"/>
</dbReference>
<comment type="caution">
    <text evidence="6">The sequence shown here is derived from an EMBL/GenBank/DDBJ whole genome shotgun (WGS) entry which is preliminary data.</text>
</comment>
<keyword evidence="3" id="KW-0238">DNA-binding</keyword>
<name>A0A096CD78_9BACT</name>
<sequence length="601" mass="68219">MNKTLNAYYKEQILKLKENITSLKAKNTSYIICEITTFIGIIAFIVLYILYTNSLWNLLGSGICLALYILTRYYDGKNSENIENLTSLKKTYQQEVDYFNGNFSCFDQGNKYIDANHPFTLNIDIFGNQSLFQRINRCITTTGADYLAACLAEENTESNKISKIKQIKQRTLSIKTLSADEPLITQFKAIGASKTIDTNAIKMMLEKISQINIPRLFSFTPFTWLRRISLVGFYIAILCSFMGYCSFSTPITWAAINFCVSFFASYRYIKLVNNALQGILNNTNSYLRIIRLIENVNTDKAEELKQIKTHLMGALKAFESIQRLLQKIDGRSNEFGVVLLNTLKLTDLSILCSFANLQANIKLNTESWINDVSTFDALISMANFRLNEDKATDANIVQSKEVVFKADNIYHPFLGENAVKNNFYIEPLSYYIITGANMAGKSTFLRTIGINYILAMNGLPVFADSLTVSIFHLFTSMRTTDDLAKGISYFNAELLRLKLLISSLQPTMPNLIILDEILKGTNSLDKLNGSRLFLEYVAKRNVTGIIATHDLELSKMETDKRFHNYCFEIELGNNITYSYKITKGVARNQNATYLLKDILKG</sequence>
<keyword evidence="7" id="KW-1185">Reference proteome</keyword>
<dbReference type="AlphaFoldDB" id="A0A096CD78"/>
<keyword evidence="1" id="KW-0547">Nucleotide-binding</keyword>
<keyword evidence="4" id="KW-1133">Transmembrane helix</keyword>
<feature type="transmembrane region" description="Helical" evidence="4">
    <location>
        <begin position="30"/>
        <end position="50"/>
    </location>
</feature>
<dbReference type="Pfam" id="PF00488">
    <property type="entry name" value="MutS_V"/>
    <property type="match status" value="1"/>
</dbReference>
<dbReference type="OrthoDB" id="9802448at2"/>
<dbReference type="InterPro" id="IPR027417">
    <property type="entry name" value="P-loop_NTPase"/>
</dbReference>
<evidence type="ECO:0000256" key="1">
    <source>
        <dbReference type="ARBA" id="ARBA00022741"/>
    </source>
</evidence>